<evidence type="ECO:0000256" key="8">
    <source>
        <dbReference type="ARBA" id="ARBA00022801"/>
    </source>
</evidence>
<comment type="cofactor">
    <cofactor evidence="4">
        <name>Fe(2+)</name>
        <dbReference type="ChEBI" id="CHEBI:29033"/>
    </cofactor>
</comment>
<dbReference type="SUPFAM" id="SSF55920">
    <property type="entry name" value="Creatinase/aminopeptidase"/>
    <property type="match status" value="1"/>
</dbReference>
<dbReference type="Pfam" id="PF00557">
    <property type="entry name" value="Peptidase_M24"/>
    <property type="match status" value="1"/>
</dbReference>
<dbReference type="InterPro" id="IPR036005">
    <property type="entry name" value="Creatinase/aminopeptidase-like"/>
</dbReference>
<evidence type="ECO:0000256" key="1">
    <source>
        <dbReference type="ARBA" id="ARBA00000294"/>
    </source>
</evidence>
<comment type="caution">
    <text evidence="11">The sequence shown here is derived from an EMBL/GenBank/DDBJ whole genome shotgun (WGS) entry which is preliminary data.</text>
</comment>
<dbReference type="GO" id="GO:0004239">
    <property type="term" value="F:initiator methionyl aminopeptidase activity"/>
    <property type="evidence" value="ECO:0007669"/>
    <property type="project" value="UniProtKB-EC"/>
</dbReference>
<evidence type="ECO:0000256" key="6">
    <source>
        <dbReference type="ARBA" id="ARBA00022670"/>
    </source>
</evidence>
<feature type="compositionally biased region" description="Basic and acidic residues" evidence="9">
    <location>
        <begin position="21"/>
        <end position="47"/>
    </location>
</feature>
<dbReference type="GO" id="GO:0006508">
    <property type="term" value="P:proteolysis"/>
    <property type="evidence" value="ECO:0007669"/>
    <property type="project" value="UniProtKB-KW"/>
</dbReference>
<evidence type="ECO:0000256" key="9">
    <source>
        <dbReference type="SAM" id="MobiDB-lite"/>
    </source>
</evidence>
<dbReference type="PRINTS" id="PR00599">
    <property type="entry name" value="MAPEPTIDASE"/>
</dbReference>
<keyword evidence="8" id="KW-0378">Hydrolase</keyword>
<dbReference type="STRING" id="1618356.UU93_C0026G0008"/>
<proteinExistence type="predicted"/>
<dbReference type="InterPro" id="IPR050247">
    <property type="entry name" value="Met_Aminopeptidase_Type2"/>
</dbReference>
<dbReference type="Gene3D" id="3.90.230.10">
    <property type="entry name" value="Creatinase/methionine aminopeptidase superfamily"/>
    <property type="match status" value="1"/>
</dbReference>
<sequence>MTEKHYGGNASFGAQGAMPKANEKTSKAAVKTEAREAKTASRKTDKDDFEDYRKAGRIAKQAVEYAKSIIKKGMPLLDAAEKIENKIIELGGKPAFPINLCINDIAAHYTPSHNDETCASGLLKVDIGVHVNGAIADTAFSIDLAENREESEKNKKLIQASEEALSNAIKLIVEKKGKSELGSIGKAIQDSIEKFGFSPIKNLCGHELGSYLVHAGCTIPNYDNKNANPIDDGAYAIEPFATAGQGV</sequence>
<evidence type="ECO:0000256" key="2">
    <source>
        <dbReference type="ARBA" id="ARBA00001936"/>
    </source>
</evidence>
<dbReference type="InterPro" id="IPR000994">
    <property type="entry name" value="Pept_M24"/>
</dbReference>
<feature type="region of interest" description="Disordered" evidence="9">
    <location>
        <begin position="1"/>
        <end position="47"/>
    </location>
</feature>
<evidence type="ECO:0000313" key="11">
    <source>
        <dbReference type="EMBL" id="KKS30947.1"/>
    </source>
</evidence>
<keyword evidence="7" id="KW-0479">Metal-binding</keyword>
<feature type="non-terminal residue" evidence="11">
    <location>
        <position position="247"/>
    </location>
</feature>
<evidence type="ECO:0000313" key="12">
    <source>
        <dbReference type="Proteomes" id="UP000034160"/>
    </source>
</evidence>
<evidence type="ECO:0000259" key="10">
    <source>
        <dbReference type="Pfam" id="PF00557"/>
    </source>
</evidence>
<dbReference type="PANTHER" id="PTHR45777:SF2">
    <property type="entry name" value="METHIONINE AMINOPEPTIDASE 2"/>
    <property type="match status" value="1"/>
</dbReference>
<dbReference type="EMBL" id="LCCN01000026">
    <property type="protein sequence ID" value="KKS30947.1"/>
    <property type="molecule type" value="Genomic_DNA"/>
</dbReference>
<dbReference type="GO" id="GO:0008235">
    <property type="term" value="F:metalloexopeptidase activity"/>
    <property type="evidence" value="ECO:0007669"/>
    <property type="project" value="TreeGrafter"/>
</dbReference>
<evidence type="ECO:0000256" key="5">
    <source>
        <dbReference type="ARBA" id="ARBA00022438"/>
    </source>
</evidence>
<comment type="cofactor">
    <cofactor evidence="3">
        <name>Co(2+)</name>
        <dbReference type="ChEBI" id="CHEBI:48828"/>
    </cofactor>
</comment>
<dbReference type="GO" id="GO:0046872">
    <property type="term" value="F:metal ion binding"/>
    <property type="evidence" value="ECO:0007669"/>
    <property type="project" value="UniProtKB-KW"/>
</dbReference>
<dbReference type="PANTHER" id="PTHR45777">
    <property type="entry name" value="METHIONINE AMINOPEPTIDASE 2"/>
    <property type="match status" value="1"/>
</dbReference>
<dbReference type="Proteomes" id="UP000034160">
    <property type="component" value="Unassembled WGS sequence"/>
</dbReference>
<name>A0A0G0Y2Q6_9BACT</name>
<dbReference type="GO" id="GO:0005737">
    <property type="term" value="C:cytoplasm"/>
    <property type="evidence" value="ECO:0007669"/>
    <property type="project" value="TreeGrafter"/>
</dbReference>
<evidence type="ECO:0000256" key="4">
    <source>
        <dbReference type="ARBA" id="ARBA00001954"/>
    </source>
</evidence>
<accession>A0A0G0Y2Q6</accession>
<dbReference type="AlphaFoldDB" id="A0A0G0Y2Q6"/>
<evidence type="ECO:0000256" key="3">
    <source>
        <dbReference type="ARBA" id="ARBA00001941"/>
    </source>
</evidence>
<gene>
    <name evidence="11" type="ORF">UU93_C0026G0008</name>
</gene>
<dbReference type="InterPro" id="IPR001714">
    <property type="entry name" value="Pept_M24_MAP"/>
</dbReference>
<keyword evidence="5 11" id="KW-0031">Aminopeptidase</keyword>
<reference evidence="11 12" key="1">
    <citation type="journal article" date="2015" name="Nature">
        <title>rRNA introns, odd ribosomes, and small enigmatic genomes across a large radiation of phyla.</title>
        <authorList>
            <person name="Brown C.T."/>
            <person name="Hug L.A."/>
            <person name="Thomas B.C."/>
            <person name="Sharon I."/>
            <person name="Castelle C.J."/>
            <person name="Singh A."/>
            <person name="Wilkins M.J."/>
            <person name="Williams K.H."/>
            <person name="Banfield J.F."/>
        </authorList>
    </citation>
    <scope>NUCLEOTIDE SEQUENCE [LARGE SCALE GENOMIC DNA]</scope>
</reference>
<organism evidence="11 12">
    <name type="scientific">Candidatus Amesbacteria bacterium GW2011_GWA2_42_12</name>
    <dbReference type="NCBI Taxonomy" id="1618356"/>
    <lineage>
        <taxon>Bacteria</taxon>
        <taxon>Candidatus Amesiibacteriota</taxon>
    </lineage>
</organism>
<protein>
    <submittedName>
        <fullName evidence="11">Methionine aminopeptidase</fullName>
    </submittedName>
</protein>
<keyword evidence="6" id="KW-0645">Protease</keyword>
<comment type="cofactor">
    <cofactor evidence="2">
        <name>Mn(2+)</name>
        <dbReference type="ChEBI" id="CHEBI:29035"/>
    </cofactor>
</comment>
<feature type="domain" description="Peptidase M24" evidence="10">
    <location>
        <begin position="51"/>
        <end position="233"/>
    </location>
</feature>
<evidence type="ECO:0000256" key="7">
    <source>
        <dbReference type="ARBA" id="ARBA00022723"/>
    </source>
</evidence>
<comment type="catalytic activity">
    <reaction evidence="1">
        <text>Release of N-terminal amino acids, preferentially methionine, from peptides and arylamides.</text>
        <dbReference type="EC" id="3.4.11.18"/>
    </reaction>
</comment>